<keyword evidence="1" id="KW-0812">Transmembrane</keyword>
<dbReference type="EMBL" id="QBMN01000228">
    <property type="protein sequence ID" value="PZO33973.1"/>
    <property type="molecule type" value="Genomic_DNA"/>
</dbReference>
<evidence type="ECO:0000313" key="3">
    <source>
        <dbReference type="EMBL" id="PZO33973.1"/>
    </source>
</evidence>
<evidence type="ECO:0000259" key="2">
    <source>
        <dbReference type="PROSITE" id="PS50006"/>
    </source>
</evidence>
<dbReference type="CDD" id="cd00060">
    <property type="entry name" value="FHA"/>
    <property type="match status" value="1"/>
</dbReference>
<dbReference type="Gene3D" id="2.60.200.20">
    <property type="match status" value="1"/>
</dbReference>
<dbReference type="Proteomes" id="UP000249081">
    <property type="component" value="Unassembled WGS sequence"/>
</dbReference>
<dbReference type="PROSITE" id="PS50006">
    <property type="entry name" value="FHA_DOMAIN"/>
    <property type="match status" value="1"/>
</dbReference>
<evidence type="ECO:0000313" key="4">
    <source>
        <dbReference type="Proteomes" id="UP000249081"/>
    </source>
</evidence>
<reference evidence="4" key="1">
    <citation type="submission" date="2018-04" db="EMBL/GenBank/DDBJ databases">
        <authorList>
            <person name="Cornet L."/>
        </authorList>
    </citation>
    <scope>NUCLEOTIDE SEQUENCE [LARGE SCALE GENOMIC DNA]</scope>
</reference>
<evidence type="ECO:0000256" key="1">
    <source>
        <dbReference type="SAM" id="Phobius"/>
    </source>
</evidence>
<dbReference type="SUPFAM" id="SSF49879">
    <property type="entry name" value="SMAD/FHA domain"/>
    <property type="match status" value="1"/>
</dbReference>
<dbReference type="SMART" id="SM00240">
    <property type="entry name" value="FHA"/>
    <property type="match status" value="1"/>
</dbReference>
<accession>A0A2W4VMB3</accession>
<reference evidence="3 4" key="2">
    <citation type="submission" date="2018-06" db="EMBL/GenBank/DDBJ databases">
        <title>Metagenomic assembly of (sub)arctic Cyanobacteria and their associated microbiome from non-axenic cultures.</title>
        <authorList>
            <person name="Baurain D."/>
        </authorList>
    </citation>
    <scope>NUCLEOTIDE SEQUENCE [LARGE SCALE GENOMIC DNA]</scope>
    <source>
        <strain evidence="3">ULC041bin1</strain>
    </source>
</reference>
<dbReference type="InterPro" id="IPR050923">
    <property type="entry name" value="Cell_Proc_Reg/RNA_Proc"/>
</dbReference>
<comment type="caution">
    <text evidence="3">The sequence shown here is derived from an EMBL/GenBank/DDBJ whole genome shotgun (WGS) entry which is preliminary data.</text>
</comment>
<keyword evidence="1" id="KW-0472">Membrane</keyword>
<dbReference type="InterPro" id="IPR008984">
    <property type="entry name" value="SMAD_FHA_dom_sf"/>
</dbReference>
<name>A0A2W4VMB3_9CYAN</name>
<dbReference type="InterPro" id="IPR000253">
    <property type="entry name" value="FHA_dom"/>
</dbReference>
<dbReference type="Pfam" id="PF00498">
    <property type="entry name" value="FHA"/>
    <property type="match status" value="1"/>
</dbReference>
<feature type="domain" description="FHA" evidence="2">
    <location>
        <begin position="37"/>
        <end position="88"/>
    </location>
</feature>
<feature type="transmembrane region" description="Helical" evidence="1">
    <location>
        <begin position="171"/>
        <end position="192"/>
    </location>
</feature>
<protein>
    <recommendedName>
        <fullName evidence="2">FHA domain-containing protein</fullName>
    </recommendedName>
</protein>
<organism evidence="3 4">
    <name type="scientific">Shackletoniella antarctica</name>
    <dbReference type="NCBI Taxonomy" id="268115"/>
    <lineage>
        <taxon>Bacteria</taxon>
        <taxon>Bacillati</taxon>
        <taxon>Cyanobacteriota</taxon>
        <taxon>Cyanophyceae</taxon>
        <taxon>Oculatellales</taxon>
        <taxon>Oculatellaceae</taxon>
        <taxon>Shackletoniella</taxon>
    </lineage>
</organism>
<gene>
    <name evidence="3" type="ORF">DCF17_21225</name>
</gene>
<keyword evidence="1" id="KW-1133">Transmembrane helix</keyword>
<dbReference type="PANTHER" id="PTHR23308">
    <property type="entry name" value="NUCLEAR INHIBITOR OF PROTEIN PHOSPHATASE-1"/>
    <property type="match status" value="1"/>
</dbReference>
<sequence length="193" mass="20947">MPTLSLYFGPSFADLLWCNLTYRLEVATDDDRRSGEWILGRLPTCDLTINIRDVSRRHASINYSYAANQWSAQDLGSQEGTVLNGQRLKKGDLRPIEIGDRLWLASNLITVVEDEEDTVGKDDGPPTVASNKPLPFIPAPAPPAPPAPAPAATYADNIGFALQWLATPTTWMGGAVRFVVVGLVALVVVLVFG</sequence>
<dbReference type="AlphaFoldDB" id="A0A2W4VMB3"/>
<proteinExistence type="predicted"/>